<dbReference type="CDD" id="cd09279">
    <property type="entry name" value="RNase_HI_like"/>
    <property type="match status" value="1"/>
</dbReference>
<keyword evidence="3" id="KW-1185">Reference proteome</keyword>
<protein>
    <recommendedName>
        <fullName evidence="1">RNase H type-1 domain-containing protein</fullName>
    </recommendedName>
</protein>
<dbReference type="PANTHER" id="PTHR48475:SF1">
    <property type="entry name" value="RNASE H TYPE-1 DOMAIN-CONTAINING PROTEIN"/>
    <property type="match status" value="1"/>
</dbReference>
<dbReference type="RefSeq" id="WP_036781918.1">
    <property type="nucleotide sequence ID" value="NZ_AVBG01000004.1"/>
</dbReference>
<dbReference type="AlphaFoldDB" id="A0A0A2UUB5"/>
<dbReference type="InterPro" id="IPR002156">
    <property type="entry name" value="RNaseH_domain"/>
</dbReference>
<evidence type="ECO:0000313" key="2">
    <source>
        <dbReference type="EMBL" id="KGP91842.1"/>
    </source>
</evidence>
<dbReference type="Proteomes" id="UP000030153">
    <property type="component" value="Unassembled WGS sequence"/>
</dbReference>
<dbReference type="OrthoDB" id="2680098at2"/>
<gene>
    <name evidence="2" type="ORF">N780_15905</name>
</gene>
<reference evidence="2 3" key="1">
    <citation type="submission" date="2013-08" db="EMBL/GenBank/DDBJ databases">
        <title>Genome of Pontibacillus chungwhensis.</title>
        <authorList>
            <person name="Wang Q."/>
            <person name="Wang G."/>
        </authorList>
    </citation>
    <scope>NUCLEOTIDE SEQUENCE [LARGE SCALE GENOMIC DNA]</scope>
    <source>
        <strain evidence="2 3">BH030062</strain>
    </source>
</reference>
<dbReference type="STRING" id="1385513.N780_15905"/>
<sequence length="217" mass="24960">MKVHIEVVYKTPAGAEATFSSEMIQGAHALLIAEDFERTGRVKSMKFIDSYEQVWELKKLKEYMKEYETEPHNITVYFDGGYDLQSKTSGLGCVVYYEQNGKAYRLRKNARVEELESNNEAEYAALHLGLQEVEALGVHHMPIQIIGDSKVVIHQLLDEWPCYEDTLSRWADRIEEKLQSLHLKPEYETVSRKKNQESDRLATQALKGVEISSTIET</sequence>
<dbReference type="Pfam" id="PF13456">
    <property type="entry name" value="RVT_3"/>
    <property type="match status" value="1"/>
</dbReference>
<dbReference type="SUPFAM" id="SSF53098">
    <property type="entry name" value="Ribonuclease H-like"/>
    <property type="match status" value="1"/>
</dbReference>
<dbReference type="GO" id="GO:0004523">
    <property type="term" value="F:RNA-DNA hybrid ribonuclease activity"/>
    <property type="evidence" value="ECO:0007669"/>
    <property type="project" value="InterPro"/>
</dbReference>
<dbReference type="Gene3D" id="3.30.420.10">
    <property type="entry name" value="Ribonuclease H-like superfamily/Ribonuclease H"/>
    <property type="match status" value="1"/>
</dbReference>
<evidence type="ECO:0000313" key="3">
    <source>
        <dbReference type="Proteomes" id="UP000030153"/>
    </source>
</evidence>
<dbReference type="NCBIfam" id="NF005822">
    <property type="entry name" value="PRK07708.1"/>
    <property type="match status" value="1"/>
</dbReference>
<dbReference type="EMBL" id="AVBG01000004">
    <property type="protein sequence ID" value="KGP91842.1"/>
    <property type="molecule type" value="Genomic_DNA"/>
</dbReference>
<dbReference type="InterPro" id="IPR036397">
    <property type="entry name" value="RNaseH_sf"/>
</dbReference>
<proteinExistence type="predicted"/>
<dbReference type="InterPro" id="IPR012337">
    <property type="entry name" value="RNaseH-like_sf"/>
</dbReference>
<dbReference type="PROSITE" id="PS50879">
    <property type="entry name" value="RNASE_H_1"/>
    <property type="match status" value="1"/>
</dbReference>
<comment type="caution">
    <text evidence="2">The sequence shown here is derived from an EMBL/GenBank/DDBJ whole genome shotgun (WGS) entry which is preliminary data.</text>
</comment>
<organism evidence="2 3">
    <name type="scientific">Pontibacillus chungwhensis BH030062</name>
    <dbReference type="NCBI Taxonomy" id="1385513"/>
    <lineage>
        <taxon>Bacteria</taxon>
        <taxon>Bacillati</taxon>
        <taxon>Bacillota</taxon>
        <taxon>Bacilli</taxon>
        <taxon>Bacillales</taxon>
        <taxon>Bacillaceae</taxon>
        <taxon>Pontibacillus</taxon>
    </lineage>
</organism>
<dbReference type="eggNOG" id="COG0328">
    <property type="taxonomic scope" value="Bacteria"/>
</dbReference>
<name>A0A0A2UUB5_9BACI</name>
<accession>A0A0A2UUB5</accession>
<evidence type="ECO:0000259" key="1">
    <source>
        <dbReference type="PROSITE" id="PS50879"/>
    </source>
</evidence>
<dbReference type="GO" id="GO:0003676">
    <property type="term" value="F:nucleic acid binding"/>
    <property type="evidence" value="ECO:0007669"/>
    <property type="project" value="InterPro"/>
</dbReference>
<feature type="domain" description="RNase H type-1" evidence="1">
    <location>
        <begin position="70"/>
        <end position="207"/>
    </location>
</feature>
<dbReference type="PANTHER" id="PTHR48475">
    <property type="entry name" value="RIBONUCLEASE H"/>
    <property type="match status" value="1"/>
</dbReference>